<evidence type="ECO:0000313" key="1">
    <source>
        <dbReference type="EMBL" id="CAG5865501.1"/>
    </source>
</evidence>
<gene>
    <name evidence="1" type="ORF">MMEN_LOCUS2164</name>
</gene>
<dbReference type="AlphaFoldDB" id="A0A8S4AMS7"/>
<sequence length="178" mass="19754">MDQPTEDQCNHKFCIHGSFIFFCVLETKRAADFFPAETTQTPAPQTLREKTHDAPEPSHVVSHIYGVQLVGQKSISEVHALLLPSGVNGDDAGVHYHHHPHDEVVLLQDNVGDQGHQVQGLLLRSLQLHHHHEEVCPSEDGADSISGRLHMATFTLQPKVVLTARGESPKSLKIFEKD</sequence>
<protein>
    <submittedName>
        <fullName evidence="1">(Atlantic silverside) hypothetical protein</fullName>
    </submittedName>
</protein>
<proteinExistence type="predicted"/>
<keyword evidence="2" id="KW-1185">Reference proteome</keyword>
<dbReference type="OrthoDB" id="10576115at2759"/>
<dbReference type="EMBL" id="CAJRST010001113">
    <property type="protein sequence ID" value="CAG5865501.1"/>
    <property type="molecule type" value="Genomic_DNA"/>
</dbReference>
<organism evidence="1 2">
    <name type="scientific">Menidia menidia</name>
    <name type="common">Atlantic silverside</name>
    <dbReference type="NCBI Taxonomy" id="238744"/>
    <lineage>
        <taxon>Eukaryota</taxon>
        <taxon>Metazoa</taxon>
        <taxon>Chordata</taxon>
        <taxon>Craniata</taxon>
        <taxon>Vertebrata</taxon>
        <taxon>Euteleostomi</taxon>
        <taxon>Actinopterygii</taxon>
        <taxon>Neopterygii</taxon>
        <taxon>Teleostei</taxon>
        <taxon>Neoteleostei</taxon>
        <taxon>Acanthomorphata</taxon>
        <taxon>Ovalentaria</taxon>
        <taxon>Atherinomorphae</taxon>
        <taxon>Atheriniformes</taxon>
        <taxon>Atherinopsidae</taxon>
        <taxon>Menidiinae</taxon>
        <taxon>Menidia</taxon>
    </lineage>
</organism>
<name>A0A8S4AMS7_9TELE</name>
<comment type="caution">
    <text evidence="1">The sequence shown here is derived from an EMBL/GenBank/DDBJ whole genome shotgun (WGS) entry which is preliminary data.</text>
</comment>
<reference evidence="1" key="1">
    <citation type="submission" date="2021-05" db="EMBL/GenBank/DDBJ databases">
        <authorList>
            <person name="Tigano A."/>
        </authorList>
    </citation>
    <scope>NUCLEOTIDE SEQUENCE</scope>
</reference>
<evidence type="ECO:0000313" key="2">
    <source>
        <dbReference type="Proteomes" id="UP000677803"/>
    </source>
</evidence>
<dbReference type="Proteomes" id="UP000677803">
    <property type="component" value="Unassembled WGS sequence"/>
</dbReference>
<accession>A0A8S4AMS7</accession>